<dbReference type="InterPro" id="IPR016152">
    <property type="entry name" value="PTrfase/Anion_transptr"/>
</dbReference>
<feature type="domain" description="PTS EIIA type-2" evidence="1">
    <location>
        <begin position="1"/>
        <end position="41"/>
    </location>
</feature>
<dbReference type="EMBL" id="JBANDX010000230">
    <property type="protein sequence ID" value="MEL0611403.1"/>
    <property type="molecule type" value="Genomic_DNA"/>
</dbReference>
<reference evidence="2 3" key="1">
    <citation type="submission" date="2024-02" db="EMBL/GenBank/DDBJ databases">
        <title>Bacteria isolated from the canopy kelp, Nereocystis luetkeana.</title>
        <authorList>
            <person name="Pfister C.A."/>
            <person name="Younker I.T."/>
            <person name="Light S.H."/>
        </authorList>
    </citation>
    <scope>NUCLEOTIDE SEQUENCE [LARGE SCALE GENOMIC DNA]</scope>
    <source>
        <strain evidence="2 3">TI.1.15</strain>
    </source>
</reference>
<dbReference type="Proteomes" id="UP001377160">
    <property type="component" value="Unassembled WGS sequence"/>
</dbReference>
<evidence type="ECO:0000259" key="1">
    <source>
        <dbReference type="PROSITE" id="PS51094"/>
    </source>
</evidence>
<evidence type="ECO:0000313" key="2">
    <source>
        <dbReference type="EMBL" id="MEL0611403.1"/>
    </source>
</evidence>
<protein>
    <submittedName>
        <fullName evidence="2">Bifunctional PTS fructose transporter subunit IIA/HPr protein</fullName>
    </submittedName>
</protein>
<dbReference type="InterPro" id="IPR002178">
    <property type="entry name" value="PTS_EIIA_type-2_dom"/>
</dbReference>
<feature type="non-terminal residue" evidence="2">
    <location>
        <position position="72"/>
    </location>
</feature>
<dbReference type="PROSITE" id="PS51094">
    <property type="entry name" value="PTS_EIIA_TYPE_2"/>
    <property type="match status" value="1"/>
</dbReference>
<accession>A0ABU9FYW0</accession>
<gene>
    <name evidence="2" type="ORF">V8Z71_24325</name>
</gene>
<dbReference type="SUPFAM" id="SSF55804">
    <property type="entry name" value="Phoshotransferase/anion transport protein"/>
    <property type="match status" value="1"/>
</dbReference>
<sequence>KSDEHLGFLNQLTKVLAADGVEDKLKQAKSEDEIIALLYGEVQLEADLDASLVQLVFPASDMVQMSAVAGGL</sequence>
<name>A0ABU9FYW0_9VIBR</name>
<organism evidence="2 3">
    <name type="scientific">Vibrio echinoideorum</name>
    <dbReference type="NCBI Taxonomy" id="2100116"/>
    <lineage>
        <taxon>Bacteria</taxon>
        <taxon>Pseudomonadati</taxon>
        <taxon>Pseudomonadota</taxon>
        <taxon>Gammaproteobacteria</taxon>
        <taxon>Vibrionales</taxon>
        <taxon>Vibrionaceae</taxon>
        <taxon>Vibrio</taxon>
    </lineage>
</organism>
<proteinExistence type="predicted"/>
<evidence type="ECO:0000313" key="3">
    <source>
        <dbReference type="Proteomes" id="UP001377160"/>
    </source>
</evidence>
<comment type="caution">
    <text evidence="2">The sequence shown here is derived from an EMBL/GenBank/DDBJ whole genome shotgun (WGS) entry which is preliminary data.</text>
</comment>
<feature type="non-terminal residue" evidence="2">
    <location>
        <position position="1"/>
    </location>
</feature>
<keyword evidence="3" id="KW-1185">Reference proteome</keyword>